<keyword evidence="4" id="KW-1185">Reference proteome</keyword>
<evidence type="ECO:0000256" key="1">
    <source>
        <dbReference type="PROSITE-ProRule" id="PRU00169"/>
    </source>
</evidence>
<sequence length="133" mass="15450">MRKIELACIIEDDPMHLFLTKKYIELTGLVEKILVCKNGKDAYETIKALFVNSEKLPQIIFLDLNMPVWDGWQFLDEFTKIPVKQKITIYILTSSVYQDDINRAETYSLTSNYLVKPISHEQMKTVLSELVCS</sequence>
<dbReference type="InterPro" id="IPR011006">
    <property type="entry name" value="CheY-like_superfamily"/>
</dbReference>
<feature type="domain" description="Response regulatory" evidence="2">
    <location>
        <begin position="6"/>
        <end position="131"/>
    </location>
</feature>
<dbReference type="Gene3D" id="3.40.50.2300">
    <property type="match status" value="1"/>
</dbReference>
<feature type="modified residue" description="4-aspartylphosphate" evidence="1">
    <location>
        <position position="63"/>
    </location>
</feature>
<dbReference type="SMART" id="SM00448">
    <property type="entry name" value="REC"/>
    <property type="match status" value="1"/>
</dbReference>
<reference evidence="4" key="1">
    <citation type="journal article" date="2019" name="Int. J. Syst. Evol. Microbiol.">
        <title>The Global Catalogue of Microorganisms (GCM) 10K type strain sequencing project: providing services to taxonomists for standard genome sequencing and annotation.</title>
        <authorList>
            <consortium name="The Broad Institute Genomics Platform"/>
            <consortium name="The Broad Institute Genome Sequencing Center for Infectious Disease"/>
            <person name="Wu L."/>
            <person name="Ma J."/>
        </authorList>
    </citation>
    <scope>NUCLEOTIDE SEQUENCE [LARGE SCALE GENOMIC DNA]</scope>
    <source>
        <strain evidence="4">KCTC 42456</strain>
    </source>
</reference>
<dbReference type="RefSeq" id="WP_379045545.1">
    <property type="nucleotide sequence ID" value="NZ_JBHSKW010000056.1"/>
</dbReference>
<name>A0ABW5TS42_9SPHI</name>
<comment type="caution">
    <text evidence="3">The sequence shown here is derived from an EMBL/GenBank/DDBJ whole genome shotgun (WGS) entry which is preliminary data.</text>
</comment>
<dbReference type="Pfam" id="PF00072">
    <property type="entry name" value="Response_reg"/>
    <property type="match status" value="1"/>
</dbReference>
<evidence type="ECO:0000313" key="3">
    <source>
        <dbReference type="EMBL" id="MFD2731618.1"/>
    </source>
</evidence>
<accession>A0ABW5TS42</accession>
<evidence type="ECO:0000259" key="2">
    <source>
        <dbReference type="PROSITE" id="PS50110"/>
    </source>
</evidence>
<dbReference type="Proteomes" id="UP001597546">
    <property type="component" value="Unassembled WGS sequence"/>
</dbReference>
<dbReference type="SUPFAM" id="SSF52172">
    <property type="entry name" value="CheY-like"/>
    <property type="match status" value="1"/>
</dbReference>
<keyword evidence="1" id="KW-0597">Phosphoprotein</keyword>
<protein>
    <submittedName>
        <fullName evidence="3">Response regulator</fullName>
    </submittedName>
</protein>
<organism evidence="3 4">
    <name type="scientific">Pedobacter alpinus</name>
    <dbReference type="NCBI Taxonomy" id="1590643"/>
    <lineage>
        <taxon>Bacteria</taxon>
        <taxon>Pseudomonadati</taxon>
        <taxon>Bacteroidota</taxon>
        <taxon>Sphingobacteriia</taxon>
        <taxon>Sphingobacteriales</taxon>
        <taxon>Sphingobacteriaceae</taxon>
        <taxon>Pedobacter</taxon>
    </lineage>
</organism>
<dbReference type="EMBL" id="JBHULV010000024">
    <property type="protein sequence ID" value="MFD2731618.1"/>
    <property type="molecule type" value="Genomic_DNA"/>
</dbReference>
<evidence type="ECO:0000313" key="4">
    <source>
        <dbReference type="Proteomes" id="UP001597546"/>
    </source>
</evidence>
<dbReference type="PROSITE" id="PS50110">
    <property type="entry name" value="RESPONSE_REGULATORY"/>
    <property type="match status" value="1"/>
</dbReference>
<dbReference type="InterPro" id="IPR052893">
    <property type="entry name" value="TCS_response_regulator"/>
</dbReference>
<dbReference type="PANTHER" id="PTHR44520">
    <property type="entry name" value="RESPONSE REGULATOR RCP1-RELATED"/>
    <property type="match status" value="1"/>
</dbReference>
<dbReference type="InterPro" id="IPR001789">
    <property type="entry name" value="Sig_transdc_resp-reg_receiver"/>
</dbReference>
<gene>
    <name evidence="3" type="ORF">ACFSSE_07855</name>
</gene>
<dbReference type="PANTHER" id="PTHR44520:SF2">
    <property type="entry name" value="RESPONSE REGULATOR RCP1"/>
    <property type="match status" value="1"/>
</dbReference>
<proteinExistence type="predicted"/>